<dbReference type="RefSeq" id="WP_354004764.1">
    <property type="nucleotide sequence ID" value="NZ_JBHLWO010000002.1"/>
</dbReference>
<dbReference type="PANTHER" id="PTHR43085:SF57">
    <property type="entry name" value="CARBOHYDRATE KINASE PFKB DOMAIN-CONTAINING PROTEIN"/>
    <property type="match status" value="1"/>
</dbReference>
<organism evidence="5 6">
    <name type="scientific">Olivibacter oleidegradans</name>
    <dbReference type="NCBI Taxonomy" id="760123"/>
    <lineage>
        <taxon>Bacteria</taxon>
        <taxon>Pseudomonadati</taxon>
        <taxon>Bacteroidota</taxon>
        <taxon>Sphingobacteriia</taxon>
        <taxon>Sphingobacteriales</taxon>
        <taxon>Sphingobacteriaceae</taxon>
        <taxon>Olivibacter</taxon>
    </lineage>
</organism>
<evidence type="ECO:0000313" key="5">
    <source>
        <dbReference type="EMBL" id="MFC0318546.1"/>
    </source>
</evidence>
<evidence type="ECO:0000256" key="1">
    <source>
        <dbReference type="ARBA" id="ARBA00010688"/>
    </source>
</evidence>
<keyword evidence="3 5" id="KW-0418">Kinase</keyword>
<evidence type="ECO:0000259" key="4">
    <source>
        <dbReference type="Pfam" id="PF00294"/>
    </source>
</evidence>
<dbReference type="InterPro" id="IPR050306">
    <property type="entry name" value="PfkB_Carbo_kinase"/>
</dbReference>
<dbReference type="SUPFAM" id="SSF53613">
    <property type="entry name" value="Ribokinase-like"/>
    <property type="match status" value="1"/>
</dbReference>
<dbReference type="Gene3D" id="3.40.1190.20">
    <property type="match status" value="1"/>
</dbReference>
<comment type="similarity">
    <text evidence="1">Belongs to the carbohydrate kinase PfkB family.</text>
</comment>
<evidence type="ECO:0000256" key="3">
    <source>
        <dbReference type="ARBA" id="ARBA00022777"/>
    </source>
</evidence>
<keyword evidence="2" id="KW-0808">Transferase</keyword>
<sequence length="311" mass="34691">MLFHTNNLSVNMFDICCIGHITLDKVVTSNAAKNMPGGTSFYFSNAIRNMDIAFSLVTAVADSEKYIVDALQDKGLSIKTVPTKKTVYFENIYNENQDHRTQRVLQEADPFTVEHLVDVEAKIFHLGPLLTNDIPVEVIKFLSKKGMVSLDVQGYLRIVRNYQVYYADWRDKKEALPHIDILKANEFEMEALTGTSDIYSGTKILADHGVKEVVITLGSLGSVLYKENTFYTIPAYVPSQVTDATGCGDTYMAGYLSKKIKGGTLEESGKFAAAMSTIKIQGSGPFMGTSEEIQHVLTNNRQVFYDRLQFS</sequence>
<protein>
    <submittedName>
        <fullName evidence="5">PfkB family carbohydrate kinase</fullName>
    </submittedName>
</protein>
<dbReference type="InterPro" id="IPR029056">
    <property type="entry name" value="Ribokinase-like"/>
</dbReference>
<dbReference type="InterPro" id="IPR011611">
    <property type="entry name" value="PfkB_dom"/>
</dbReference>
<dbReference type="Proteomes" id="UP001589774">
    <property type="component" value="Unassembled WGS sequence"/>
</dbReference>
<evidence type="ECO:0000313" key="6">
    <source>
        <dbReference type="Proteomes" id="UP001589774"/>
    </source>
</evidence>
<comment type="caution">
    <text evidence="5">The sequence shown here is derived from an EMBL/GenBank/DDBJ whole genome shotgun (WGS) entry which is preliminary data.</text>
</comment>
<proteinExistence type="inferred from homology"/>
<evidence type="ECO:0000256" key="2">
    <source>
        <dbReference type="ARBA" id="ARBA00022679"/>
    </source>
</evidence>
<gene>
    <name evidence="5" type="ORF">ACFFI0_09505</name>
</gene>
<accession>A0ABV6HI33</accession>
<dbReference type="PANTHER" id="PTHR43085">
    <property type="entry name" value="HEXOKINASE FAMILY MEMBER"/>
    <property type="match status" value="1"/>
</dbReference>
<keyword evidence="6" id="KW-1185">Reference proteome</keyword>
<dbReference type="GO" id="GO:0016301">
    <property type="term" value="F:kinase activity"/>
    <property type="evidence" value="ECO:0007669"/>
    <property type="project" value="UniProtKB-KW"/>
</dbReference>
<reference evidence="5 6" key="1">
    <citation type="submission" date="2024-09" db="EMBL/GenBank/DDBJ databases">
        <authorList>
            <person name="Sun Q."/>
            <person name="Mori K."/>
        </authorList>
    </citation>
    <scope>NUCLEOTIDE SEQUENCE [LARGE SCALE GENOMIC DNA]</scope>
    <source>
        <strain evidence="5 6">CCM 7765</strain>
    </source>
</reference>
<feature type="domain" description="Carbohydrate kinase PfkB" evidence="4">
    <location>
        <begin position="29"/>
        <end position="284"/>
    </location>
</feature>
<dbReference type="Pfam" id="PF00294">
    <property type="entry name" value="PfkB"/>
    <property type="match status" value="1"/>
</dbReference>
<name>A0ABV6HI33_9SPHI</name>
<dbReference type="EMBL" id="JBHLWO010000002">
    <property type="protein sequence ID" value="MFC0318546.1"/>
    <property type="molecule type" value="Genomic_DNA"/>
</dbReference>